<keyword evidence="4 5" id="KW-0472">Membrane</keyword>
<feature type="transmembrane region" description="Helical" evidence="5">
    <location>
        <begin position="33"/>
        <end position="52"/>
    </location>
</feature>
<feature type="transmembrane region" description="Helical" evidence="5">
    <location>
        <begin position="144"/>
        <end position="162"/>
    </location>
</feature>
<feature type="transmembrane region" description="Helical" evidence="5">
    <location>
        <begin position="73"/>
        <end position="93"/>
    </location>
</feature>
<organism evidence="7 8">
    <name type="scientific">candidate division WWE3 bacterium</name>
    <dbReference type="NCBI Taxonomy" id="2053526"/>
    <lineage>
        <taxon>Bacteria</taxon>
        <taxon>Katanobacteria</taxon>
    </lineage>
</organism>
<evidence type="ECO:0000256" key="4">
    <source>
        <dbReference type="ARBA" id="ARBA00023136"/>
    </source>
</evidence>
<dbReference type="InterPro" id="IPR013112">
    <property type="entry name" value="FAD-bd_8"/>
</dbReference>
<protein>
    <submittedName>
        <fullName evidence="7">Ferric reductase-like transmembrane domain-containing protein</fullName>
    </submittedName>
</protein>
<dbReference type="CDD" id="cd00322">
    <property type="entry name" value="FNR_like"/>
    <property type="match status" value="1"/>
</dbReference>
<dbReference type="InterPro" id="IPR017927">
    <property type="entry name" value="FAD-bd_FR_type"/>
</dbReference>
<dbReference type="InterPro" id="IPR013130">
    <property type="entry name" value="Fe3_Rdtase_TM_dom"/>
</dbReference>
<dbReference type="Pfam" id="PF00175">
    <property type="entry name" value="NAD_binding_1"/>
    <property type="match status" value="1"/>
</dbReference>
<feature type="transmembrane region" description="Helical" evidence="5">
    <location>
        <begin position="174"/>
        <end position="193"/>
    </location>
</feature>
<evidence type="ECO:0000259" key="6">
    <source>
        <dbReference type="PROSITE" id="PS51384"/>
    </source>
</evidence>
<dbReference type="SUPFAM" id="SSF52343">
    <property type="entry name" value="Ferredoxin reductase-like, C-terminal NADP-linked domain"/>
    <property type="match status" value="1"/>
</dbReference>
<reference evidence="7" key="2">
    <citation type="journal article" date="2021" name="Microbiome">
        <title>Successional dynamics and alternative stable states in a saline activated sludge microbial community over 9 years.</title>
        <authorList>
            <person name="Wang Y."/>
            <person name="Ye J."/>
            <person name="Ju F."/>
            <person name="Liu L."/>
            <person name="Boyd J.A."/>
            <person name="Deng Y."/>
            <person name="Parks D.H."/>
            <person name="Jiang X."/>
            <person name="Yin X."/>
            <person name="Woodcroft B.J."/>
            <person name="Tyson G.W."/>
            <person name="Hugenholtz P."/>
            <person name="Polz M.F."/>
            <person name="Zhang T."/>
        </authorList>
    </citation>
    <scope>NUCLEOTIDE SEQUENCE</scope>
    <source>
        <strain evidence="7">HKST-UBA02</strain>
    </source>
</reference>
<dbReference type="Gene3D" id="3.40.50.80">
    <property type="entry name" value="Nucleotide-binding domain of ferredoxin-NADP reductase (FNR) module"/>
    <property type="match status" value="1"/>
</dbReference>
<feature type="transmembrane region" description="Helical" evidence="5">
    <location>
        <begin position="5"/>
        <end position="21"/>
    </location>
</feature>
<dbReference type="GO" id="GO:0016020">
    <property type="term" value="C:membrane"/>
    <property type="evidence" value="ECO:0007669"/>
    <property type="project" value="UniProtKB-SubCell"/>
</dbReference>
<gene>
    <name evidence="7" type="ORF">KC573_00160</name>
</gene>
<dbReference type="GO" id="GO:0016491">
    <property type="term" value="F:oxidoreductase activity"/>
    <property type="evidence" value="ECO:0007669"/>
    <property type="project" value="InterPro"/>
</dbReference>
<dbReference type="SUPFAM" id="SSF63380">
    <property type="entry name" value="Riboflavin synthase domain-like"/>
    <property type="match status" value="1"/>
</dbReference>
<accession>A0A955LUZ3</accession>
<comment type="subcellular location">
    <subcellularLocation>
        <location evidence="1">Membrane</location>
        <topology evidence="1">Multi-pass membrane protein</topology>
    </subcellularLocation>
</comment>
<feature type="transmembrane region" description="Helical" evidence="5">
    <location>
        <begin position="113"/>
        <end position="132"/>
    </location>
</feature>
<proteinExistence type="predicted"/>
<dbReference type="InterPro" id="IPR017938">
    <property type="entry name" value="Riboflavin_synthase-like_b-brl"/>
</dbReference>
<dbReference type="AlphaFoldDB" id="A0A955LUZ3"/>
<evidence type="ECO:0000313" key="8">
    <source>
        <dbReference type="Proteomes" id="UP000699691"/>
    </source>
</evidence>
<keyword evidence="3 5" id="KW-1133">Transmembrane helix</keyword>
<dbReference type="EMBL" id="JAGQKY010000003">
    <property type="protein sequence ID" value="MCA9397219.1"/>
    <property type="molecule type" value="Genomic_DNA"/>
</dbReference>
<dbReference type="PRINTS" id="PR00406">
    <property type="entry name" value="CYTB5RDTASE"/>
</dbReference>
<sequence>MLKTIYTIVVVGLFVVLYYFDLPVTFESWTYMIGKYFGFLGLSMIVVQFVLSSRMRWLEKGVGYDRMLRWHKWNGKAALFTLLFHPGLVFYGPLLRAGVSFFDLFGYMTFGHWYGEIALLLIITVVVTTLYAHLIRLDYERWRWVHRLVYFIVTLGFMHSFAIGSDVLFDGHLFWYWIALLGIALYAMAYRYIWRPLQYRNSTYIIDKIVEETHDVRSFYLKPKNGERMKYQPGQFAFTKIFSDAVSKEEHHFTLSSSTMWDEMTLTIKESGDYTSMLKNVKEGDRMAVEGPYGVCSNVGMEGPFVFIAGGIGITPIMSMLRSADRTFAGKVPKTLLLYANKTQADVAFKSELDQMAESADWLDIAYVYSDEEVENAYHGFITKEIVEKELGNSQLELSKSTVFLVGPEPMMDAVEKLLLILGAHKDHIFTERFALR</sequence>
<evidence type="ECO:0000256" key="2">
    <source>
        <dbReference type="ARBA" id="ARBA00022692"/>
    </source>
</evidence>
<dbReference type="InterPro" id="IPR001433">
    <property type="entry name" value="OxRdtase_FAD/NAD-bd"/>
</dbReference>
<dbReference type="Proteomes" id="UP000699691">
    <property type="component" value="Unassembled WGS sequence"/>
</dbReference>
<evidence type="ECO:0000256" key="1">
    <source>
        <dbReference type="ARBA" id="ARBA00004141"/>
    </source>
</evidence>
<dbReference type="Pfam" id="PF01794">
    <property type="entry name" value="Ferric_reduct"/>
    <property type="match status" value="1"/>
</dbReference>
<dbReference type="Gene3D" id="2.40.30.10">
    <property type="entry name" value="Translation factors"/>
    <property type="match status" value="1"/>
</dbReference>
<evidence type="ECO:0000256" key="5">
    <source>
        <dbReference type="SAM" id="Phobius"/>
    </source>
</evidence>
<comment type="caution">
    <text evidence="7">The sequence shown here is derived from an EMBL/GenBank/DDBJ whole genome shotgun (WGS) entry which is preliminary data.</text>
</comment>
<evidence type="ECO:0000313" key="7">
    <source>
        <dbReference type="EMBL" id="MCA9397219.1"/>
    </source>
</evidence>
<name>A0A955LUZ3_UNCKA</name>
<dbReference type="Pfam" id="PF08022">
    <property type="entry name" value="FAD_binding_8"/>
    <property type="match status" value="1"/>
</dbReference>
<dbReference type="PANTHER" id="PTHR47354:SF5">
    <property type="entry name" value="PROTEIN RFBI"/>
    <property type="match status" value="1"/>
</dbReference>
<feature type="domain" description="FAD-binding FR-type" evidence="6">
    <location>
        <begin position="199"/>
        <end position="299"/>
    </location>
</feature>
<dbReference type="InterPro" id="IPR039261">
    <property type="entry name" value="FNR_nucleotide-bd"/>
</dbReference>
<evidence type="ECO:0000256" key="3">
    <source>
        <dbReference type="ARBA" id="ARBA00022989"/>
    </source>
</evidence>
<dbReference type="InterPro" id="IPR050415">
    <property type="entry name" value="MRET"/>
</dbReference>
<keyword evidence="2 5" id="KW-0812">Transmembrane</keyword>
<reference evidence="7" key="1">
    <citation type="submission" date="2020-04" db="EMBL/GenBank/DDBJ databases">
        <authorList>
            <person name="Zhang T."/>
        </authorList>
    </citation>
    <scope>NUCLEOTIDE SEQUENCE</scope>
    <source>
        <strain evidence="7">HKST-UBA02</strain>
    </source>
</reference>
<dbReference type="PANTHER" id="PTHR47354">
    <property type="entry name" value="NADH OXIDOREDUCTASE HCR"/>
    <property type="match status" value="1"/>
</dbReference>
<dbReference type="PROSITE" id="PS51384">
    <property type="entry name" value="FAD_FR"/>
    <property type="match status" value="1"/>
</dbReference>